<dbReference type="AlphaFoldDB" id="A0A9N8N1L2"/>
<proteinExistence type="predicted"/>
<feature type="compositionally biased region" description="Low complexity" evidence="1">
    <location>
        <begin position="54"/>
        <end position="66"/>
    </location>
</feature>
<keyword evidence="3" id="KW-1185">Reference proteome</keyword>
<reference evidence="2" key="1">
    <citation type="submission" date="2021-02" db="EMBL/GenBank/DDBJ databases">
        <authorList>
            <person name="Vanwijnsberghe S."/>
        </authorList>
    </citation>
    <scope>NUCLEOTIDE SEQUENCE</scope>
    <source>
        <strain evidence="2">R-70211</strain>
    </source>
</reference>
<evidence type="ECO:0000313" key="3">
    <source>
        <dbReference type="Proteomes" id="UP000675121"/>
    </source>
</evidence>
<accession>A0A9N8N1L2</accession>
<comment type="caution">
    <text evidence="2">The sequence shown here is derived from an EMBL/GenBank/DDBJ whole genome shotgun (WGS) entry which is preliminary data.</text>
</comment>
<sequence>MQKQRQENERKFSRKTIGGIGLRWSGAGTFRILAGAACVSLALAACGGHNGSDSTSSATPSPTAAPQSLEATAALAAKSTTVPLAMSLKMNASGIAPDTQTDRFIVKYKTGTPE</sequence>
<dbReference type="Proteomes" id="UP000675121">
    <property type="component" value="Unassembled WGS sequence"/>
</dbReference>
<gene>
    <name evidence="2" type="ORF">R70211_03674</name>
</gene>
<protein>
    <submittedName>
        <fullName evidence="2">Uncharacterized protein</fullName>
    </submittedName>
</protein>
<organism evidence="2 3">
    <name type="scientific">Paraburkholderia domus</name>
    <dbReference type="NCBI Taxonomy" id="2793075"/>
    <lineage>
        <taxon>Bacteria</taxon>
        <taxon>Pseudomonadati</taxon>
        <taxon>Pseudomonadota</taxon>
        <taxon>Betaproteobacteria</taxon>
        <taxon>Burkholderiales</taxon>
        <taxon>Burkholderiaceae</taxon>
        <taxon>Paraburkholderia</taxon>
    </lineage>
</organism>
<feature type="region of interest" description="Disordered" evidence="1">
    <location>
        <begin position="48"/>
        <end position="67"/>
    </location>
</feature>
<name>A0A9N8N1L2_9BURK</name>
<evidence type="ECO:0000313" key="2">
    <source>
        <dbReference type="EMBL" id="CAE6907197.1"/>
    </source>
</evidence>
<dbReference type="EMBL" id="CAJNAS010000009">
    <property type="protein sequence ID" value="CAE6907197.1"/>
    <property type="molecule type" value="Genomic_DNA"/>
</dbReference>
<evidence type="ECO:0000256" key="1">
    <source>
        <dbReference type="SAM" id="MobiDB-lite"/>
    </source>
</evidence>
<dbReference type="RefSeq" id="WP_201077109.1">
    <property type="nucleotide sequence ID" value="NZ_CAJNAS010000009.1"/>
</dbReference>